<evidence type="ECO:0000259" key="7">
    <source>
        <dbReference type="SMART" id="SM00829"/>
    </source>
</evidence>
<dbReference type="InterPro" id="IPR036291">
    <property type="entry name" value="NAD(P)-bd_dom_sf"/>
</dbReference>
<dbReference type="GO" id="GO:0008270">
    <property type="term" value="F:zinc ion binding"/>
    <property type="evidence" value="ECO:0007669"/>
    <property type="project" value="InterPro"/>
</dbReference>
<dbReference type="Proteomes" id="UP000606194">
    <property type="component" value="Unassembled WGS sequence"/>
</dbReference>
<dbReference type="InterPro" id="IPR013154">
    <property type="entry name" value="ADH-like_N"/>
</dbReference>
<dbReference type="CDD" id="cd08278">
    <property type="entry name" value="benzyl_alcohol_DH"/>
    <property type="match status" value="1"/>
</dbReference>
<feature type="domain" description="Enoyl reductase (ER)" evidence="7">
    <location>
        <begin position="28"/>
        <end position="380"/>
    </location>
</feature>
<keyword evidence="4 6" id="KW-0862">Zinc</keyword>
<dbReference type="FunFam" id="3.40.50.720:FF:000003">
    <property type="entry name" value="S-(hydroxymethyl)glutathione dehydrogenase"/>
    <property type="match status" value="1"/>
</dbReference>
<evidence type="ECO:0000256" key="6">
    <source>
        <dbReference type="RuleBase" id="RU361277"/>
    </source>
</evidence>
<comment type="cofactor">
    <cofactor evidence="1 6">
        <name>Zn(2+)</name>
        <dbReference type="ChEBI" id="CHEBI:29105"/>
    </cofactor>
</comment>
<evidence type="ECO:0000256" key="1">
    <source>
        <dbReference type="ARBA" id="ARBA00001947"/>
    </source>
</evidence>
<sequence length="382" mass="38700">MVTRNPLSDKGVAQMPCTTRAAVVESAGAPFTLCEVVLEDPAPHEALVRLVAAGLCHTDLAVANGALPFPLPGVLGHEGAGVVEAVGSAVTGVAPGDHVVLSFTSCGGCRDCRGGHPAYCGAWLPLNLLGGRRADGTGTVSRDGEFLGGHFFGQSSFAERALVDERSLVKVDPGVPLPSIAPLGCGVQTGVGAVWNVLEPAAGDAVVVLGAGAVGLSAVMAAALSPATRIIAVDRITERLELAKELGATHTVDAGRAALGEAIAEITGGQGADGVVETTGNTAVLRQGVDALAARGTLVVVGAPPFGSEVALDVNGLLGGKRVVGLTLGDSETQTFIPALVELVRDGRLPLDRLIGVYPFADIDRAVRDMTEGRTIKPVLVF</sequence>
<dbReference type="GO" id="GO:0016491">
    <property type="term" value="F:oxidoreductase activity"/>
    <property type="evidence" value="ECO:0007669"/>
    <property type="project" value="UniProtKB-KW"/>
</dbReference>
<gene>
    <name evidence="8" type="ORF">GCM10010269_22740</name>
</gene>
<dbReference type="SUPFAM" id="SSF51735">
    <property type="entry name" value="NAD(P)-binding Rossmann-fold domains"/>
    <property type="match status" value="1"/>
</dbReference>
<dbReference type="Gene3D" id="3.90.180.10">
    <property type="entry name" value="Medium-chain alcohol dehydrogenases, catalytic domain"/>
    <property type="match status" value="1"/>
</dbReference>
<evidence type="ECO:0000313" key="9">
    <source>
        <dbReference type="Proteomes" id="UP000606194"/>
    </source>
</evidence>
<evidence type="ECO:0000313" key="8">
    <source>
        <dbReference type="EMBL" id="GGR83079.1"/>
    </source>
</evidence>
<dbReference type="EMBL" id="BMTL01000008">
    <property type="protein sequence ID" value="GGR83079.1"/>
    <property type="molecule type" value="Genomic_DNA"/>
</dbReference>
<organism evidence="8 9">
    <name type="scientific">Streptomyces humidus</name>
    <dbReference type="NCBI Taxonomy" id="52259"/>
    <lineage>
        <taxon>Bacteria</taxon>
        <taxon>Bacillati</taxon>
        <taxon>Actinomycetota</taxon>
        <taxon>Actinomycetes</taxon>
        <taxon>Kitasatosporales</taxon>
        <taxon>Streptomycetaceae</taxon>
        <taxon>Streptomyces</taxon>
    </lineage>
</organism>
<dbReference type="PANTHER" id="PTHR43350:SF2">
    <property type="entry name" value="GROES-LIKE ZINC-BINDING ALCOHOL DEHYDROGENASE FAMILY PROTEIN"/>
    <property type="match status" value="1"/>
</dbReference>
<comment type="similarity">
    <text evidence="2 6">Belongs to the zinc-containing alcohol dehydrogenase family.</text>
</comment>
<dbReference type="PROSITE" id="PS00059">
    <property type="entry name" value="ADH_ZINC"/>
    <property type="match status" value="1"/>
</dbReference>
<reference evidence="8" key="1">
    <citation type="journal article" date="2014" name="Int. J. Syst. Evol. Microbiol.">
        <title>Complete genome sequence of Corynebacterium casei LMG S-19264T (=DSM 44701T), isolated from a smear-ripened cheese.</title>
        <authorList>
            <consortium name="US DOE Joint Genome Institute (JGI-PGF)"/>
            <person name="Walter F."/>
            <person name="Albersmeier A."/>
            <person name="Kalinowski J."/>
            <person name="Ruckert C."/>
        </authorList>
    </citation>
    <scope>NUCLEOTIDE SEQUENCE</scope>
    <source>
        <strain evidence="8">JCM 4386</strain>
    </source>
</reference>
<dbReference type="SUPFAM" id="SSF50129">
    <property type="entry name" value="GroES-like"/>
    <property type="match status" value="1"/>
</dbReference>
<dbReference type="PANTHER" id="PTHR43350">
    <property type="entry name" value="NAD-DEPENDENT ALCOHOL DEHYDROGENASE"/>
    <property type="match status" value="1"/>
</dbReference>
<dbReference type="InterPro" id="IPR011032">
    <property type="entry name" value="GroES-like_sf"/>
</dbReference>
<protein>
    <submittedName>
        <fullName evidence="8">Alcohol dehydrogenase</fullName>
    </submittedName>
</protein>
<dbReference type="InterPro" id="IPR020843">
    <property type="entry name" value="ER"/>
</dbReference>
<evidence type="ECO:0000256" key="3">
    <source>
        <dbReference type="ARBA" id="ARBA00022723"/>
    </source>
</evidence>
<evidence type="ECO:0000256" key="5">
    <source>
        <dbReference type="ARBA" id="ARBA00023002"/>
    </source>
</evidence>
<evidence type="ECO:0000256" key="2">
    <source>
        <dbReference type="ARBA" id="ARBA00008072"/>
    </source>
</evidence>
<dbReference type="AlphaFoldDB" id="A0A918FTZ5"/>
<reference evidence="8" key="2">
    <citation type="submission" date="2020-09" db="EMBL/GenBank/DDBJ databases">
        <authorList>
            <person name="Sun Q."/>
            <person name="Ohkuma M."/>
        </authorList>
    </citation>
    <scope>NUCLEOTIDE SEQUENCE</scope>
    <source>
        <strain evidence="8">JCM 4386</strain>
    </source>
</reference>
<accession>A0A918FTZ5</accession>
<keyword evidence="9" id="KW-1185">Reference proteome</keyword>
<dbReference type="Gene3D" id="3.40.50.720">
    <property type="entry name" value="NAD(P)-binding Rossmann-like Domain"/>
    <property type="match status" value="1"/>
</dbReference>
<proteinExistence type="inferred from homology"/>
<dbReference type="Pfam" id="PF00107">
    <property type="entry name" value="ADH_zinc_N"/>
    <property type="match status" value="1"/>
</dbReference>
<keyword evidence="5" id="KW-0560">Oxidoreductase</keyword>
<dbReference type="Pfam" id="PF08240">
    <property type="entry name" value="ADH_N"/>
    <property type="match status" value="1"/>
</dbReference>
<dbReference type="InterPro" id="IPR013149">
    <property type="entry name" value="ADH-like_C"/>
</dbReference>
<comment type="caution">
    <text evidence="8">The sequence shown here is derived from an EMBL/GenBank/DDBJ whole genome shotgun (WGS) entry which is preliminary data.</text>
</comment>
<dbReference type="SMART" id="SM00829">
    <property type="entry name" value="PKS_ER"/>
    <property type="match status" value="1"/>
</dbReference>
<name>A0A918FTZ5_9ACTN</name>
<dbReference type="InterPro" id="IPR002328">
    <property type="entry name" value="ADH_Zn_CS"/>
</dbReference>
<evidence type="ECO:0000256" key="4">
    <source>
        <dbReference type="ARBA" id="ARBA00022833"/>
    </source>
</evidence>
<keyword evidence="3 6" id="KW-0479">Metal-binding</keyword>